<feature type="non-terminal residue" evidence="4">
    <location>
        <position position="1"/>
    </location>
</feature>
<dbReference type="Proteomes" id="UP001206925">
    <property type="component" value="Unassembled WGS sequence"/>
</dbReference>
<dbReference type="SMART" id="SM00848">
    <property type="entry name" value="Inhibitor_I29"/>
    <property type="match status" value="2"/>
</dbReference>
<keyword evidence="2" id="KW-1133">Transmembrane helix</keyword>
<keyword evidence="2" id="KW-0812">Transmembrane</keyword>
<dbReference type="PANTHER" id="PTHR35462">
    <property type="match status" value="1"/>
</dbReference>
<evidence type="ECO:0000313" key="5">
    <source>
        <dbReference type="Proteomes" id="UP001206925"/>
    </source>
</evidence>
<dbReference type="AlphaFoldDB" id="A0AAD5G7J0"/>
<dbReference type="Gene3D" id="1.10.287.2250">
    <property type="match status" value="2"/>
</dbReference>
<organism evidence="4 5">
    <name type="scientific">Ambrosia artemisiifolia</name>
    <name type="common">Common ragweed</name>
    <dbReference type="NCBI Taxonomy" id="4212"/>
    <lineage>
        <taxon>Eukaryota</taxon>
        <taxon>Viridiplantae</taxon>
        <taxon>Streptophyta</taxon>
        <taxon>Embryophyta</taxon>
        <taxon>Tracheophyta</taxon>
        <taxon>Spermatophyta</taxon>
        <taxon>Magnoliopsida</taxon>
        <taxon>eudicotyledons</taxon>
        <taxon>Gunneridae</taxon>
        <taxon>Pentapetalae</taxon>
        <taxon>asterids</taxon>
        <taxon>campanulids</taxon>
        <taxon>Asterales</taxon>
        <taxon>Asteraceae</taxon>
        <taxon>Asteroideae</taxon>
        <taxon>Heliantheae alliance</taxon>
        <taxon>Heliantheae</taxon>
        <taxon>Ambrosia</taxon>
    </lineage>
</organism>
<proteinExistence type="predicted"/>
<protein>
    <recommendedName>
        <fullName evidence="3">Cathepsin propeptide inhibitor domain-containing protein</fullName>
    </recommendedName>
</protein>
<evidence type="ECO:0000313" key="4">
    <source>
        <dbReference type="EMBL" id="KAI7731397.1"/>
    </source>
</evidence>
<feature type="domain" description="Cathepsin propeptide inhibitor" evidence="3">
    <location>
        <begin position="155"/>
        <end position="210"/>
    </location>
</feature>
<dbReference type="SUPFAM" id="SSF54001">
    <property type="entry name" value="Cysteine proteinases"/>
    <property type="match status" value="2"/>
</dbReference>
<dbReference type="InterPro" id="IPR038765">
    <property type="entry name" value="Papain-like_cys_pep_sf"/>
</dbReference>
<dbReference type="EMBL" id="JAMZMK010010453">
    <property type="protein sequence ID" value="KAI7731397.1"/>
    <property type="molecule type" value="Genomic_DNA"/>
</dbReference>
<keyword evidence="5" id="KW-1185">Reference proteome</keyword>
<feature type="region of interest" description="Disordered" evidence="1">
    <location>
        <begin position="290"/>
        <end position="319"/>
    </location>
</feature>
<dbReference type="Pfam" id="PF08246">
    <property type="entry name" value="Inhibitor_I29"/>
    <property type="match status" value="2"/>
</dbReference>
<dbReference type="PANTHER" id="PTHR35462:SF2">
    <property type="entry name" value="TRANSMEMBRANE PROTEIN"/>
    <property type="match status" value="1"/>
</dbReference>
<reference evidence="4" key="1">
    <citation type="submission" date="2022-06" db="EMBL/GenBank/DDBJ databases">
        <title>Uncovering the hologenomic basis of an extraordinary plant invasion.</title>
        <authorList>
            <person name="Bieker V.C."/>
            <person name="Martin M.D."/>
            <person name="Gilbert T."/>
            <person name="Hodgins K."/>
            <person name="Battlay P."/>
            <person name="Petersen B."/>
            <person name="Wilson J."/>
        </authorList>
    </citation>
    <scope>NUCLEOTIDE SEQUENCE</scope>
    <source>
        <strain evidence="4">AA19_3_7</strain>
        <tissue evidence="4">Leaf</tissue>
    </source>
</reference>
<accession>A0AAD5G7J0</accession>
<sequence length="319" mass="36142">SPEMENGDDWLAHDKLQHFLLCFSITIIVSFLASRTKYSLLRHRSTSLASLLSLTAGAAKEFADELGFFQSAGASVKDAVADIIGVVVAVLLFQDEPALLRLADRGRAGSIVHWTQARAWGLPHNRAQYLKDIYKMEGQFEVIAAASVKSEEERFEEWMKKYNKKYESDEEKAARFKSFLANLRVVDAQCARGFNSMALNQYSDLTIDEMEGQYGAVAASDRFHDWMKKYNKIYQSHEEKAARFNSFLGNLRLVDDHYARGFNSMALDQYSDLNIDEYFREVFGCEPAPPSFTFSSSDSDDDLAEREGEARGRRLGRGQ</sequence>
<feature type="transmembrane region" description="Helical" evidence="2">
    <location>
        <begin position="16"/>
        <end position="34"/>
    </location>
</feature>
<evidence type="ECO:0000259" key="3">
    <source>
        <dbReference type="SMART" id="SM00848"/>
    </source>
</evidence>
<evidence type="ECO:0000256" key="1">
    <source>
        <dbReference type="SAM" id="MobiDB-lite"/>
    </source>
</evidence>
<gene>
    <name evidence="4" type="ORF">M8C21_011508</name>
</gene>
<name>A0AAD5G7J0_AMBAR</name>
<feature type="domain" description="Cathepsin propeptide inhibitor" evidence="3">
    <location>
        <begin position="223"/>
        <end position="278"/>
    </location>
</feature>
<feature type="non-terminal residue" evidence="4">
    <location>
        <position position="319"/>
    </location>
</feature>
<keyword evidence="2" id="KW-0472">Membrane</keyword>
<evidence type="ECO:0000256" key="2">
    <source>
        <dbReference type="SAM" id="Phobius"/>
    </source>
</evidence>
<dbReference type="InterPro" id="IPR013201">
    <property type="entry name" value="Prot_inhib_I29"/>
</dbReference>
<comment type="caution">
    <text evidence="4">The sequence shown here is derived from an EMBL/GenBank/DDBJ whole genome shotgun (WGS) entry which is preliminary data.</text>
</comment>